<reference evidence="2" key="2">
    <citation type="submission" date="2022-01" db="EMBL/GenBank/DDBJ databases">
        <authorList>
            <person name="Yamashiro T."/>
            <person name="Shiraishi A."/>
            <person name="Satake H."/>
            <person name="Nakayama K."/>
        </authorList>
    </citation>
    <scope>NUCLEOTIDE SEQUENCE</scope>
</reference>
<evidence type="ECO:0000256" key="1">
    <source>
        <dbReference type="SAM" id="Phobius"/>
    </source>
</evidence>
<dbReference type="Proteomes" id="UP001151760">
    <property type="component" value="Unassembled WGS sequence"/>
</dbReference>
<feature type="transmembrane region" description="Helical" evidence="1">
    <location>
        <begin position="158"/>
        <end position="177"/>
    </location>
</feature>
<sequence length="190" mass="20509">MFTQEEQYTELLEPIPEPHQVQQNDSNDISEVPSVEQGGGIVEHHLSSLRFNSIKDSKSLLSEVLDQTFDRLQKLISQLEIHGESISQEDVNQKFLRSEGGGGMRLSRGGWPENGGVRSDGSGVNMVMVAAAVMVVAGMTAAAGGYEVEGGDVDDGGVVVVRGMVMVMRVVLWWAAVGRQPEERAARGGE</sequence>
<protein>
    <submittedName>
        <fullName evidence="2">Uncharacterized protein</fullName>
    </submittedName>
</protein>
<proteinExistence type="predicted"/>
<evidence type="ECO:0000313" key="2">
    <source>
        <dbReference type="EMBL" id="GJS94197.1"/>
    </source>
</evidence>
<keyword evidence="3" id="KW-1185">Reference proteome</keyword>
<gene>
    <name evidence="2" type="ORF">Tco_0801165</name>
</gene>
<name>A0ABQ4ZZA5_9ASTR</name>
<keyword evidence="1" id="KW-0472">Membrane</keyword>
<reference evidence="2" key="1">
    <citation type="journal article" date="2022" name="Int. J. Mol. Sci.">
        <title>Draft Genome of Tanacetum Coccineum: Genomic Comparison of Closely Related Tanacetum-Family Plants.</title>
        <authorList>
            <person name="Yamashiro T."/>
            <person name="Shiraishi A."/>
            <person name="Nakayama K."/>
            <person name="Satake H."/>
        </authorList>
    </citation>
    <scope>NUCLEOTIDE SEQUENCE</scope>
</reference>
<accession>A0ABQ4ZZA5</accession>
<keyword evidence="1" id="KW-1133">Transmembrane helix</keyword>
<feature type="transmembrane region" description="Helical" evidence="1">
    <location>
        <begin position="126"/>
        <end position="146"/>
    </location>
</feature>
<organism evidence="2 3">
    <name type="scientific">Tanacetum coccineum</name>
    <dbReference type="NCBI Taxonomy" id="301880"/>
    <lineage>
        <taxon>Eukaryota</taxon>
        <taxon>Viridiplantae</taxon>
        <taxon>Streptophyta</taxon>
        <taxon>Embryophyta</taxon>
        <taxon>Tracheophyta</taxon>
        <taxon>Spermatophyta</taxon>
        <taxon>Magnoliopsida</taxon>
        <taxon>eudicotyledons</taxon>
        <taxon>Gunneridae</taxon>
        <taxon>Pentapetalae</taxon>
        <taxon>asterids</taxon>
        <taxon>campanulids</taxon>
        <taxon>Asterales</taxon>
        <taxon>Asteraceae</taxon>
        <taxon>Asteroideae</taxon>
        <taxon>Anthemideae</taxon>
        <taxon>Anthemidinae</taxon>
        <taxon>Tanacetum</taxon>
    </lineage>
</organism>
<evidence type="ECO:0000313" key="3">
    <source>
        <dbReference type="Proteomes" id="UP001151760"/>
    </source>
</evidence>
<dbReference type="EMBL" id="BQNB010011713">
    <property type="protein sequence ID" value="GJS94197.1"/>
    <property type="molecule type" value="Genomic_DNA"/>
</dbReference>
<comment type="caution">
    <text evidence="2">The sequence shown here is derived from an EMBL/GenBank/DDBJ whole genome shotgun (WGS) entry which is preliminary data.</text>
</comment>
<keyword evidence="1" id="KW-0812">Transmembrane</keyword>